<dbReference type="GO" id="GO:0006369">
    <property type="term" value="P:termination of RNA polymerase II transcription"/>
    <property type="evidence" value="ECO:0007669"/>
    <property type="project" value="EnsemblFungi"/>
</dbReference>
<evidence type="ECO:0000256" key="15">
    <source>
        <dbReference type="RuleBase" id="RU004279"/>
    </source>
</evidence>
<sequence length="1551" mass="175653">MHNEQFLKRRISSIQFGVLSPEEIRNGSVVAIEHPETMENGIPKENGLIDFRMGTTERGYLCATCLEGATDCVGHYGHIELARPIFHVGYMSKIKKILETVCFYCAKIKIDITDVRLQKNINSIWSVAKGKTICEGRDIGEGIKSGCGNKQPLIKKEGLGLVAFMKGEENSEGKVILNGEKVHNIFKRIPESDIEAMGFSPKYSRPEWLILTVLLVPPPPVRPSVLVDGILRGEDDLTHKLADIVKANNNLKKYEREGAPGHVIRDYEQLLQFHIATLIDNEISGQPQALQKSGRPLKSISARLKGKEGRVRGNLMGKRVDFSARSVITPDSNIGLDEVGVPEQIAKILSFPERVTSFNIDFLEELVKRGPYNYPGANYVIREDGQRIDLRYNRSEINLTEGCSVERHIVTGDMVLFNRQPSLHKMSMMSHKARVLKKLTFRLNLSATSPYNADFDGDEMNLHMPQTYNTKAELQELTYLPTQIVSPQSNKPVMGLVQDSLLGISKLSSKDTFLKRKEVMQILFSSDFDQEKVFKTLQRPAISKPKKLWTGKQLISVLLPKISYKGLNNLYNEYEILSDGSVFIENGILIHGSFDKKIAGSTQGGLIHIIKNDYNHKVVLDFINNSQRMVNSYITHIHSFSCGIGDTIADGNTMKKIMESISEAKDSVKATISDAKRGRLERLPGMTIKESIESKIKLSLNKARDVSGTSAQKSLSLSNNVKNMVLAGSKGSFINISQVTACVGQQNVEGKRIPFGFNERTLPHFSKGDHGPESRGFVENSFLSGLIPEELFFHTMGGREGLIDTSIKTSETGYIQRRLVKSLEDCSIAYDGSVRNGNNNIFQFLYGEDGFDATFIERNKEQELNKLHKFYVEALKDNNILEHYANIDNNPVVYAKQDYPSANTSYSNTEELKKEYEEIKNIKIDNVVYLPVNFKRIFYNERVNNRGTIKNYKEISKGRKEIENYLKELRIENKSLIERIKYSLSIYNILKNKINLEGYKHIIKRIRNYLQRGKIAYSEMVGTLASQSIGEPATQMTLNTFHYAGVLSTVTMGVPRLNEIINVAKNIKTPMMELQIKKEHRNNEMEHIRRVQAALEFITIGNIIEEKYIIYDPVIQETNVKEDEEIVQTYFMFPDTEDASESRLSRYIIRLKLSKDKMIIKHLKIEEIVEKIKKKYHKDINIIHSDDNSKNIVIRIRVAIDCDELFYKKLLEDISTIHLRGYPDIKRSFIVEDKNRMYKDRRLNPEDSDEKEDKNYYIQTEGCNLLKILKDPYVDVYKIMSNYTIEMCDVLGIEAARESLLIELKRVIEADGSYVNHRHYSLLADLMTMKGALSGVTRHGVNRANNSVLMRCSFEETVDILLDAGLKAEVSECKSVTDNIMIGDIAPIGTGSTHLLLNTEALQDAVAVQTREYEFEKEEFMTPNIQSPVSYKSNGESGWSPVLTYKPTTASYTPTSGLYSPTTGMYSPMSSFYTPTSPTYNPTSAISRNNTYNPASPIYSPESPMYSPTSPSYAPTSPAYTPSSPTYIPTTAYNPVKRVKHSKKKKESKKE</sequence>
<dbReference type="Gene3D" id="2.40.40.20">
    <property type="match status" value="1"/>
</dbReference>
<keyword evidence="6 15" id="KW-0548">Nucleotidyltransferase</keyword>
<evidence type="ECO:0000256" key="8">
    <source>
        <dbReference type="ARBA" id="ARBA00022737"/>
    </source>
</evidence>
<dbReference type="Pfam" id="PF04998">
    <property type="entry name" value="RNA_pol_Rpb1_5"/>
    <property type="match status" value="1"/>
</dbReference>
<dbReference type="PANTHER" id="PTHR19376:SF37">
    <property type="entry name" value="DNA-DIRECTED RNA POLYMERASE II SUBUNIT RPB1"/>
    <property type="match status" value="1"/>
</dbReference>
<dbReference type="NCBIfam" id="NF006336">
    <property type="entry name" value="PRK08566.1"/>
    <property type="match status" value="1"/>
</dbReference>
<dbReference type="InterPro" id="IPR007073">
    <property type="entry name" value="RNA_pol_Rpb1_7"/>
</dbReference>
<dbReference type="Pfam" id="PF00623">
    <property type="entry name" value="RNA_pol_Rpb1_2"/>
    <property type="match status" value="1"/>
</dbReference>
<dbReference type="FunFam" id="1.10.150.390:FF:000001">
    <property type="entry name" value="DNA-directed RNA polymerase subunit"/>
    <property type="match status" value="1"/>
</dbReference>
<dbReference type="Pfam" id="PF04997">
    <property type="entry name" value="RNA_pol_Rpb1_1"/>
    <property type="match status" value="1"/>
</dbReference>
<evidence type="ECO:0000313" key="19">
    <source>
        <dbReference type="Proteomes" id="UP000014978"/>
    </source>
</evidence>
<dbReference type="InterPro" id="IPR007080">
    <property type="entry name" value="RNA_pol_Rpb1_1"/>
</dbReference>
<dbReference type="InterPro" id="IPR000684">
    <property type="entry name" value="RNA_pol_II_repeat_euk"/>
</dbReference>
<comment type="caution">
    <text evidence="18">The sequence shown here is derived from an EMBL/GenBank/DDBJ whole genome shotgun (WGS) entry which is preliminary data.</text>
</comment>
<dbReference type="InterPro" id="IPR044893">
    <property type="entry name" value="RNA_pol_Rpb1_clamp_domain"/>
</dbReference>
<dbReference type="Pfam" id="PF04983">
    <property type="entry name" value="RNA_pol_Rpb1_3"/>
    <property type="match status" value="1"/>
</dbReference>
<dbReference type="GO" id="GO:0005665">
    <property type="term" value="C:RNA polymerase II, core complex"/>
    <property type="evidence" value="ECO:0007669"/>
    <property type="project" value="EnsemblFungi"/>
</dbReference>
<comment type="catalytic activity">
    <reaction evidence="14 15">
        <text>RNA(n) + a ribonucleoside 5'-triphosphate = RNA(n+1) + diphosphate</text>
        <dbReference type="Rhea" id="RHEA:21248"/>
        <dbReference type="Rhea" id="RHEA-COMP:14527"/>
        <dbReference type="Rhea" id="RHEA-COMP:17342"/>
        <dbReference type="ChEBI" id="CHEBI:33019"/>
        <dbReference type="ChEBI" id="CHEBI:61557"/>
        <dbReference type="ChEBI" id="CHEBI:140395"/>
        <dbReference type="EC" id="2.7.7.6"/>
    </reaction>
</comment>
<dbReference type="FunFam" id="4.10.860.120:FF:000003">
    <property type="entry name" value="DNA-directed RNA polymerase subunit"/>
    <property type="match status" value="1"/>
</dbReference>
<dbReference type="GO" id="GO:0003968">
    <property type="term" value="F:RNA-directed RNA polymerase activity"/>
    <property type="evidence" value="ECO:0007669"/>
    <property type="project" value="EnsemblFungi"/>
</dbReference>
<dbReference type="InterPro" id="IPR045867">
    <property type="entry name" value="DNA-dir_RpoC_beta_prime"/>
</dbReference>
<dbReference type="InterPro" id="IPR000722">
    <property type="entry name" value="RNA_pol_asu"/>
</dbReference>
<keyword evidence="8" id="KW-0677">Repeat</keyword>
<dbReference type="FunFam" id="1.10.132.30:FF:000001">
    <property type="entry name" value="DNA-directed RNA polymerase subunit"/>
    <property type="match status" value="1"/>
</dbReference>
<dbReference type="SMART" id="SM00663">
    <property type="entry name" value="RPOLA_N"/>
    <property type="match status" value="1"/>
</dbReference>
<dbReference type="Pfam" id="PF05000">
    <property type="entry name" value="RNA_pol_Rpb1_4"/>
    <property type="match status" value="1"/>
</dbReference>
<dbReference type="Gene3D" id="1.10.150.390">
    <property type="match status" value="1"/>
</dbReference>
<dbReference type="EC" id="2.7.7.6" evidence="15"/>
<dbReference type="STRING" id="1358809.S7WE52"/>
<keyword evidence="5 15" id="KW-0808">Transferase</keyword>
<keyword evidence="11" id="KW-0238">DNA-binding</keyword>
<keyword evidence="7" id="KW-0479">Metal-binding</keyword>
<dbReference type="InterPro" id="IPR007083">
    <property type="entry name" value="RNA_pol_Rpb1_4"/>
</dbReference>
<evidence type="ECO:0000256" key="7">
    <source>
        <dbReference type="ARBA" id="ARBA00022723"/>
    </source>
</evidence>
<dbReference type="InterPro" id="IPR038593">
    <property type="entry name" value="RNA_pol_Rpb1_7_sf"/>
</dbReference>
<dbReference type="CDD" id="cd02584">
    <property type="entry name" value="RNAP_II_Rpb1_C"/>
    <property type="match status" value="1"/>
</dbReference>
<dbReference type="GO" id="GO:0046872">
    <property type="term" value="F:metal ion binding"/>
    <property type="evidence" value="ECO:0007669"/>
    <property type="project" value="UniProtKB-KW"/>
</dbReference>
<evidence type="ECO:0000256" key="9">
    <source>
        <dbReference type="ARBA" id="ARBA00022833"/>
    </source>
</evidence>
<dbReference type="InterPro" id="IPR042102">
    <property type="entry name" value="RNA_pol_Rpb1_3_sf"/>
</dbReference>
<feature type="compositionally biased region" description="Low complexity" evidence="16">
    <location>
        <begin position="1501"/>
        <end position="1533"/>
    </location>
</feature>
<dbReference type="GO" id="GO:0006367">
    <property type="term" value="P:transcription initiation at RNA polymerase II promoter"/>
    <property type="evidence" value="ECO:0007669"/>
    <property type="project" value="EnsemblFungi"/>
</dbReference>
<dbReference type="Gene3D" id="6.20.50.80">
    <property type="match status" value="1"/>
</dbReference>
<dbReference type="InterPro" id="IPR006592">
    <property type="entry name" value="RNA_pol_N"/>
</dbReference>
<keyword evidence="4" id="KW-0597">Phosphoprotein</keyword>
<dbReference type="InterPro" id="IPR007081">
    <property type="entry name" value="RNA_pol_Rpb1_5"/>
</dbReference>
<keyword evidence="10" id="KW-0460">Magnesium</keyword>
<feature type="compositionally biased region" description="Basic residues" evidence="16">
    <location>
        <begin position="1537"/>
        <end position="1551"/>
    </location>
</feature>
<dbReference type="Gene3D" id="6.10.250.2940">
    <property type="match status" value="1"/>
</dbReference>
<keyword evidence="19" id="KW-1185">Reference proteome</keyword>
<name>S7WE52_SPRLO</name>
<evidence type="ECO:0000256" key="12">
    <source>
        <dbReference type="ARBA" id="ARBA00023163"/>
    </source>
</evidence>
<dbReference type="OMA" id="KPCMGIV"/>
<feature type="region of interest" description="Disordered" evidence="16">
    <location>
        <begin position="1501"/>
        <end position="1551"/>
    </location>
</feature>
<gene>
    <name evidence="18" type="ORF">SLOPH_320</name>
</gene>
<dbReference type="FunCoup" id="S7WE52">
    <property type="interactions" value="203"/>
</dbReference>
<dbReference type="GO" id="GO:0003677">
    <property type="term" value="F:DNA binding"/>
    <property type="evidence" value="ECO:0007669"/>
    <property type="project" value="UniProtKB-KW"/>
</dbReference>
<dbReference type="GO" id="GO:0000785">
    <property type="term" value="C:chromatin"/>
    <property type="evidence" value="ECO:0007669"/>
    <property type="project" value="EnsemblFungi"/>
</dbReference>
<evidence type="ECO:0000256" key="1">
    <source>
        <dbReference type="ARBA" id="ARBA00004123"/>
    </source>
</evidence>
<dbReference type="GO" id="GO:0006368">
    <property type="term" value="P:transcription elongation by RNA polymerase II"/>
    <property type="evidence" value="ECO:0007669"/>
    <property type="project" value="EnsemblFungi"/>
</dbReference>
<dbReference type="VEuPathDB" id="MicrosporidiaDB:SLOPH_320"/>
<keyword evidence="9" id="KW-0862">Zinc</keyword>
<evidence type="ECO:0000256" key="2">
    <source>
        <dbReference type="ARBA" id="ARBA00006460"/>
    </source>
</evidence>
<dbReference type="GO" id="GO:0003899">
    <property type="term" value="F:DNA-directed RNA polymerase activity"/>
    <property type="evidence" value="ECO:0007669"/>
    <property type="project" value="UniProtKB-EC"/>
</dbReference>
<dbReference type="Proteomes" id="UP000014978">
    <property type="component" value="Unassembled WGS sequence"/>
</dbReference>
<protein>
    <recommendedName>
        <fullName evidence="15">DNA-directed RNA polymerase subunit</fullName>
        <ecNumber evidence="15">2.7.7.6</ecNumber>
    </recommendedName>
</protein>
<dbReference type="GO" id="GO:0019985">
    <property type="term" value="P:translesion synthesis"/>
    <property type="evidence" value="ECO:0007669"/>
    <property type="project" value="EnsemblFungi"/>
</dbReference>
<keyword evidence="12 15" id="KW-0804">Transcription</keyword>
<evidence type="ECO:0000256" key="14">
    <source>
        <dbReference type="ARBA" id="ARBA00048552"/>
    </source>
</evidence>
<dbReference type="PANTHER" id="PTHR19376">
    <property type="entry name" value="DNA-DIRECTED RNA POLYMERASE"/>
    <property type="match status" value="1"/>
</dbReference>
<keyword evidence="13" id="KW-0539">Nucleus</keyword>
<dbReference type="HOGENOM" id="CLU_000487_1_1_1"/>
<dbReference type="GO" id="GO:0180034">
    <property type="term" value="P:co-transcriptional lncRNA 3' end processing, cleavage and polyadenylation pathway"/>
    <property type="evidence" value="ECO:0007669"/>
    <property type="project" value="EnsemblFungi"/>
</dbReference>
<dbReference type="Pfam" id="PF04990">
    <property type="entry name" value="RNA_pol_Rpb1_7"/>
    <property type="match status" value="1"/>
</dbReference>
<evidence type="ECO:0000256" key="11">
    <source>
        <dbReference type="ARBA" id="ARBA00023125"/>
    </source>
</evidence>
<dbReference type="InterPro" id="IPR038120">
    <property type="entry name" value="Rpb1_funnel_sf"/>
</dbReference>
<evidence type="ECO:0000256" key="16">
    <source>
        <dbReference type="SAM" id="MobiDB-lite"/>
    </source>
</evidence>
<dbReference type="InParanoid" id="S7WE52"/>
<comment type="subcellular location">
    <subcellularLocation>
        <location evidence="1">Nucleus</location>
    </subcellularLocation>
</comment>
<evidence type="ECO:0000256" key="5">
    <source>
        <dbReference type="ARBA" id="ARBA00022679"/>
    </source>
</evidence>
<dbReference type="GO" id="GO:0140463">
    <property type="term" value="F:chromatin-protein adaptor activity"/>
    <property type="evidence" value="ECO:0007669"/>
    <property type="project" value="EnsemblFungi"/>
</dbReference>
<evidence type="ECO:0000256" key="6">
    <source>
        <dbReference type="ARBA" id="ARBA00022695"/>
    </source>
</evidence>
<evidence type="ECO:0000256" key="4">
    <source>
        <dbReference type="ARBA" id="ARBA00022553"/>
    </source>
</evidence>
<dbReference type="PROSITE" id="PS00115">
    <property type="entry name" value="RNA_POL_II_REPEAT"/>
    <property type="match status" value="2"/>
</dbReference>
<organism evidence="18 19">
    <name type="scientific">Spraguea lophii (strain 42_110)</name>
    <name type="common">Microsporidian parasite</name>
    <dbReference type="NCBI Taxonomy" id="1358809"/>
    <lineage>
        <taxon>Eukaryota</taxon>
        <taxon>Fungi</taxon>
        <taxon>Fungi incertae sedis</taxon>
        <taxon>Microsporidia</taxon>
        <taxon>Spragueidae</taxon>
        <taxon>Spraguea</taxon>
    </lineage>
</organism>
<feature type="domain" description="RNA polymerase N-terminal" evidence="17">
    <location>
        <begin position="207"/>
        <end position="508"/>
    </location>
</feature>
<dbReference type="Gene3D" id="4.10.860.120">
    <property type="entry name" value="RNA polymerase II, clamp domain"/>
    <property type="match status" value="2"/>
</dbReference>
<dbReference type="Gene3D" id="3.30.1490.180">
    <property type="entry name" value="RNA polymerase ii"/>
    <property type="match status" value="1"/>
</dbReference>
<dbReference type="SUPFAM" id="SSF64484">
    <property type="entry name" value="beta and beta-prime subunits of DNA dependent RNA-polymerase"/>
    <property type="match status" value="1"/>
</dbReference>
<comment type="function">
    <text evidence="15">DNA-dependent RNA polymerase catalyzes the transcription of DNA into RNA using the four ribonucleoside triphosphates as substrates.</text>
</comment>
<reference evidence="19" key="1">
    <citation type="journal article" date="2013" name="PLoS Genet.">
        <title>The genome of Spraguea lophii and the basis of host-microsporidian interactions.</title>
        <authorList>
            <person name="Campbell S.E."/>
            <person name="Williams T.A."/>
            <person name="Yousuf A."/>
            <person name="Soanes D.M."/>
            <person name="Paszkiewicz K.H."/>
            <person name="Williams B.A.P."/>
        </authorList>
    </citation>
    <scope>NUCLEOTIDE SEQUENCE [LARGE SCALE GENOMIC DNA]</scope>
    <source>
        <strain evidence="19">42_110</strain>
    </source>
</reference>
<evidence type="ECO:0000256" key="3">
    <source>
        <dbReference type="ARBA" id="ARBA00022478"/>
    </source>
</evidence>
<proteinExistence type="inferred from homology"/>
<dbReference type="GO" id="GO:0030643">
    <property type="term" value="P:intracellular phosphate ion homeostasis"/>
    <property type="evidence" value="ECO:0007669"/>
    <property type="project" value="EnsemblFungi"/>
</dbReference>
<dbReference type="Gene3D" id="3.30.1360.140">
    <property type="match status" value="1"/>
</dbReference>
<dbReference type="Gene3D" id="1.10.274.100">
    <property type="entry name" value="RNA polymerase Rpb1, domain 3"/>
    <property type="match status" value="1"/>
</dbReference>
<dbReference type="OrthoDB" id="270392at2759"/>
<dbReference type="CDD" id="cd02733">
    <property type="entry name" value="RNAP_II_RPB1_N"/>
    <property type="match status" value="1"/>
</dbReference>
<evidence type="ECO:0000256" key="13">
    <source>
        <dbReference type="ARBA" id="ARBA00023242"/>
    </source>
</evidence>
<dbReference type="EMBL" id="ATCN01000027">
    <property type="protein sequence ID" value="EPR80047.1"/>
    <property type="molecule type" value="Genomic_DNA"/>
</dbReference>
<evidence type="ECO:0000256" key="10">
    <source>
        <dbReference type="ARBA" id="ARBA00022842"/>
    </source>
</evidence>
<dbReference type="Gene3D" id="1.10.132.30">
    <property type="match status" value="1"/>
</dbReference>
<evidence type="ECO:0000313" key="18">
    <source>
        <dbReference type="EMBL" id="EPR80047.1"/>
    </source>
</evidence>
<comment type="similarity">
    <text evidence="2 15">Belongs to the RNA polymerase beta' chain family.</text>
</comment>
<dbReference type="InterPro" id="IPR007066">
    <property type="entry name" value="RNA_pol_Rpb1_3"/>
</dbReference>
<dbReference type="FunFam" id="2.40.40.20:FF:000019">
    <property type="entry name" value="DNA-directed RNA polymerase II subunit RPB1"/>
    <property type="match status" value="1"/>
</dbReference>
<evidence type="ECO:0000259" key="17">
    <source>
        <dbReference type="SMART" id="SM00663"/>
    </source>
</evidence>
<keyword evidence="3 15" id="KW-0240">DNA-directed RNA polymerase</keyword>
<accession>S7WE52</accession>